<keyword evidence="3" id="KW-1185">Reference proteome</keyword>
<feature type="coiled-coil region" evidence="1">
    <location>
        <begin position="5"/>
        <end position="32"/>
    </location>
</feature>
<comment type="caution">
    <text evidence="2">The sequence shown here is derived from an EMBL/GenBank/DDBJ whole genome shotgun (WGS) entry which is preliminary data.</text>
</comment>
<keyword evidence="1" id="KW-0175">Coiled coil</keyword>
<evidence type="ECO:0000313" key="2">
    <source>
        <dbReference type="EMBL" id="KAG2211436.1"/>
    </source>
</evidence>
<dbReference type="EMBL" id="JAEPRC010000066">
    <property type="protein sequence ID" value="KAG2211436.1"/>
    <property type="molecule type" value="Genomic_DNA"/>
</dbReference>
<proteinExistence type="predicted"/>
<dbReference type="AlphaFoldDB" id="A0A8H7RHV7"/>
<accession>A0A8H7RHV7</accession>
<evidence type="ECO:0000256" key="1">
    <source>
        <dbReference type="SAM" id="Coils"/>
    </source>
</evidence>
<protein>
    <submittedName>
        <fullName evidence="2">Uncharacterized protein</fullName>
    </submittedName>
</protein>
<dbReference type="Proteomes" id="UP000650833">
    <property type="component" value="Unassembled WGS sequence"/>
</dbReference>
<organism evidence="2 3">
    <name type="scientific">Mucor plumbeus</name>
    <dbReference type="NCBI Taxonomy" id="97098"/>
    <lineage>
        <taxon>Eukaryota</taxon>
        <taxon>Fungi</taxon>
        <taxon>Fungi incertae sedis</taxon>
        <taxon>Mucoromycota</taxon>
        <taxon>Mucoromycotina</taxon>
        <taxon>Mucoromycetes</taxon>
        <taxon>Mucorales</taxon>
        <taxon>Mucorineae</taxon>
        <taxon>Mucoraceae</taxon>
        <taxon>Mucor</taxon>
    </lineage>
</organism>
<gene>
    <name evidence="2" type="ORF">INT46_004724</name>
</gene>
<name>A0A8H7RHV7_9FUNG</name>
<sequence>MDKTLIDYDKNLEELERQREKLEIVMQMMGQEWEESGAGIGWLGQLDLPETNMQDPASPTPIAAVTTTKITSAITESDKLDDIITTAKIAKSGTVAMETVNMNTATTTTTSNEMLSISAHQPLFTNILSQATGPSPEYLQSLLNVNEALLAQSLANNGNNSTSTTMYQPSTPMLSPVEEHREIVLDTNLNSPMITPQQEHDDDSPLDEDVNNTPRYYMDTMNPESEMIISPLTTNEKSLLTSTASLTQKSIYYQ</sequence>
<dbReference type="OrthoDB" id="2280493at2759"/>
<reference evidence="2" key="1">
    <citation type="submission" date="2020-12" db="EMBL/GenBank/DDBJ databases">
        <title>Metabolic potential, ecology and presence of endohyphal bacteria is reflected in genomic diversity of Mucoromycotina.</title>
        <authorList>
            <person name="Muszewska A."/>
            <person name="Okrasinska A."/>
            <person name="Steczkiewicz K."/>
            <person name="Drgas O."/>
            <person name="Orlowska M."/>
            <person name="Perlinska-Lenart U."/>
            <person name="Aleksandrzak-Piekarczyk T."/>
            <person name="Szatraj K."/>
            <person name="Zielenkiewicz U."/>
            <person name="Pilsyk S."/>
            <person name="Malc E."/>
            <person name="Mieczkowski P."/>
            <person name="Kruszewska J.S."/>
            <person name="Biernat P."/>
            <person name="Pawlowska J."/>
        </authorList>
    </citation>
    <scope>NUCLEOTIDE SEQUENCE</scope>
    <source>
        <strain evidence="2">CBS 226.32</strain>
    </source>
</reference>
<evidence type="ECO:0000313" key="3">
    <source>
        <dbReference type="Proteomes" id="UP000650833"/>
    </source>
</evidence>